<gene>
    <name evidence="2" type="ORF">Prudu_293S000200</name>
</gene>
<protein>
    <recommendedName>
        <fullName evidence="1">Reverse transcriptase domain-containing protein</fullName>
    </recommendedName>
</protein>
<dbReference type="InterPro" id="IPR043502">
    <property type="entry name" value="DNA/RNA_pol_sf"/>
</dbReference>
<dbReference type="SUPFAM" id="SSF56672">
    <property type="entry name" value="DNA/RNA polymerases"/>
    <property type="match status" value="1"/>
</dbReference>
<dbReference type="AlphaFoldDB" id="A0A5H2XMH9"/>
<evidence type="ECO:0000313" key="2">
    <source>
        <dbReference type="EMBL" id="BBN68129.1"/>
    </source>
</evidence>
<dbReference type="PANTHER" id="PTHR24559">
    <property type="entry name" value="TRANSPOSON TY3-I GAG-POL POLYPROTEIN"/>
    <property type="match status" value="1"/>
</dbReference>
<dbReference type="Pfam" id="PF00078">
    <property type="entry name" value="RVT_1"/>
    <property type="match status" value="1"/>
</dbReference>
<accession>A0A5H2XMH9</accession>
<name>A0A5H2XMH9_PRUDU</name>
<organism evidence="2">
    <name type="scientific">Prunus dulcis</name>
    <name type="common">Almond</name>
    <name type="synonym">Amygdalus dulcis</name>
    <dbReference type="NCBI Taxonomy" id="3755"/>
    <lineage>
        <taxon>Eukaryota</taxon>
        <taxon>Viridiplantae</taxon>
        <taxon>Streptophyta</taxon>
        <taxon>Embryophyta</taxon>
        <taxon>Tracheophyta</taxon>
        <taxon>Spermatophyta</taxon>
        <taxon>Magnoliopsida</taxon>
        <taxon>eudicotyledons</taxon>
        <taxon>Gunneridae</taxon>
        <taxon>Pentapetalae</taxon>
        <taxon>rosids</taxon>
        <taxon>fabids</taxon>
        <taxon>Rosales</taxon>
        <taxon>Rosaceae</taxon>
        <taxon>Amygdaloideae</taxon>
        <taxon>Amygdaleae</taxon>
        <taxon>Prunus</taxon>
    </lineage>
</organism>
<dbReference type="PANTHER" id="PTHR24559:SF431">
    <property type="entry name" value="RNA-DIRECTED DNA POLYMERASE HOMOLOG"/>
    <property type="match status" value="1"/>
</dbReference>
<sequence>MEIVEADPRPFLPSAMCLEARYYHDDLGPFTFFGVNQNGRPHGVTAQRLIEEGLANSMEDWNRPFYAKTLMISPNQLDKDRAATIRSITKRLLIYWEERKFFTQNPATNMAEFTHESTKEQEEEVLQEEVLDFAPAALDDSLPEVEDPLQEINLGTEEDPRPTFISTLLEEPLKSELIALLQEFRDCFAWHYHEMPGLDRQLVEHKLPIKDGYLPVKQARRRMSMDTELKVKEEIERLLKAGFIRPAIYADWLANIVPVLKRKTGAVRICVDYRNLNEASPKDEYPMPMADMLIDGAAHNQMLSFMDGNAGYNQIMMAEQDIHKTAFMCPGHIGAFEYTVMPFGLRTRCYLSKGNEFHLS</sequence>
<dbReference type="Gene3D" id="3.10.10.10">
    <property type="entry name" value="HIV Type 1 Reverse Transcriptase, subunit A, domain 1"/>
    <property type="match status" value="1"/>
</dbReference>
<dbReference type="EMBL" id="AP020630">
    <property type="protein sequence ID" value="BBN68129.1"/>
    <property type="molecule type" value="Genomic_DNA"/>
</dbReference>
<reference evidence="2" key="1">
    <citation type="journal article" date="2019" name="Science">
        <title>Mutation of a bHLH transcription factor allowed almond domestication.</title>
        <authorList>
            <person name="Sanchez-Perez R."/>
            <person name="Pavan S."/>
            <person name="Mazzeo R."/>
            <person name="Moldovan C."/>
            <person name="Aiese Cigliano R."/>
            <person name="Del Cueto J."/>
            <person name="Ricciardi F."/>
            <person name="Lotti C."/>
            <person name="Ricciardi L."/>
            <person name="Dicenta F."/>
            <person name="Lopez-Marques R.L."/>
            <person name="Lindberg Moller B."/>
        </authorList>
    </citation>
    <scope>NUCLEOTIDE SEQUENCE</scope>
</reference>
<dbReference type="InterPro" id="IPR000477">
    <property type="entry name" value="RT_dom"/>
</dbReference>
<dbReference type="CDD" id="cd01647">
    <property type="entry name" value="RT_LTR"/>
    <property type="match status" value="1"/>
</dbReference>
<evidence type="ECO:0000259" key="1">
    <source>
        <dbReference type="Pfam" id="PF00078"/>
    </source>
</evidence>
<proteinExistence type="predicted"/>
<dbReference type="InterPro" id="IPR053134">
    <property type="entry name" value="RNA-dir_DNA_polymerase"/>
</dbReference>
<feature type="domain" description="Reverse transcriptase" evidence="1">
    <location>
        <begin position="261"/>
        <end position="346"/>
    </location>
</feature>